<dbReference type="InterPro" id="IPR043749">
    <property type="entry name" value="DUF5694"/>
</dbReference>
<protein>
    <submittedName>
        <fullName evidence="1">Uncharacterized protein</fullName>
    </submittedName>
</protein>
<dbReference type="AlphaFoldDB" id="A0A327QW77"/>
<dbReference type="Proteomes" id="UP000249547">
    <property type="component" value="Unassembled WGS sequence"/>
</dbReference>
<dbReference type="OrthoDB" id="920340at2"/>
<reference evidence="1 2" key="1">
    <citation type="submission" date="2018-06" db="EMBL/GenBank/DDBJ databases">
        <title>Genomic Encyclopedia of Archaeal and Bacterial Type Strains, Phase II (KMG-II): from individual species to whole genera.</title>
        <authorList>
            <person name="Goeker M."/>
        </authorList>
    </citation>
    <scope>NUCLEOTIDE SEQUENCE [LARGE SCALE GENOMIC DNA]</scope>
    <source>
        <strain evidence="1 2">DSM 23857</strain>
    </source>
</reference>
<evidence type="ECO:0000313" key="1">
    <source>
        <dbReference type="EMBL" id="RAJ08195.1"/>
    </source>
</evidence>
<dbReference type="RefSeq" id="WP_111596373.1">
    <property type="nucleotide sequence ID" value="NZ_QLLL01000002.1"/>
</dbReference>
<sequence>MKTFLTSLCILFVLQTSAQQKIEILFVGAAHVNPPAPAYYNKLVTKIATFKPAMVFGEFLSPADLSKLSAGNYGYDRDLPRIQYIAARNPTPVITSAAQAKKYHDMLQADPTKHMLRSDLAVYYLLQGDFANGMYQVFRLYTVDSTSLTTAEKAYIAKCFGERSEVVRKGLLEKKSEYYNVFYPLIQTTNLNYMHAMDCQTNDGTWAKAWRKMDSAFQVLQQKAKADTSSAEAHTLALIDKYMSYTEAEGQQFATQPYESMNTDRYKTLDAAMNFYGGQAFLGFPGYPTQELKAMTIPWIARNEGMCTNILQQARAAKAGRIVIAVGASHVKIMEEMLQREPGVKLVNLNDL</sequence>
<dbReference type="EMBL" id="QLLL01000002">
    <property type="protein sequence ID" value="RAJ08195.1"/>
    <property type="molecule type" value="Genomic_DNA"/>
</dbReference>
<name>A0A327QW77_9BACT</name>
<evidence type="ECO:0000313" key="2">
    <source>
        <dbReference type="Proteomes" id="UP000249547"/>
    </source>
</evidence>
<organism evidence="1 2">
    <name type="scientific">Chitinophaga skermanii</name>
    <dbReference type="NCBI Taxonomy" id="331697"/>
    <lineage>
        <taxon>Bacteria</taxon>
        <taxon>Pseudomonadati</taxon>
        <taxon>Bacteroidota</taxon>
        <taxon>Chitinophagia</taxon>
        <taxon>Chitinophagales</taxon>
        <taxon>Chitinophagaceae</taxon>
        <taxon>Chitinophaga</taxon>
    </lineage>
</organism>
<accession>A0A327QW77</accession>
<comment type="caution">
    <text evidence="1">The sequence shown here is derived from an EMBL/GenBank/DDBJ whole genome shotgun (WGS) entry which is preliminary data.</text>
</comment>
<gene>
    <name evidence="1" type="ORF">LX64_00842</name>
</gene>
<proteinExistence type="predicted"/>
<keyword evidence="2" id="KW-1185">Reference proteome</keyword>
<dbReference type="Pfam" id="PF18950">
    <property type="entry name" value="DUF5694"/>
    <property type="match status" value="1"/>
</dbReference>